<dbReference type="SUPFAM" id="SSF48452">
    <property type="entry name" value="TPR-like"/>
    <property type="match status" value="1"/>
</dbReference>
<dbReference type="AlphaFoldDB" id="A0A0C1UQX0"/>
<dbReference type="Pfam" id="PF13424">
    <property type="entry name" value="TPR_12"/>
    <property type="match status" value="1"/>
</dbReference>
<reference evidence="1" key="2">
    <citation type="journal article" date="2015" name="Genome Announc.">
        <title>Draft Genome Sequence of Filamentous Marine Cyanobacterium Lyngbya confervoides Strain BDU141951.</title>
        <authorList>
            <person name="Chandrababunaidu M.M."/>
            <person name="Sen D."/>
            <person name="Tripathy S."/>
        </authorList>
    </citation>
    <scope>NUCLEOTIDE SEQUENCE</scope>
    <source>
        <strain evidence="1">BDU141951</strain>
    </source>
</reference>
<dbReference type="Gene3D" id="1.25.40.10">
    <property type="entry name" value="Tetratricopeptide repeat domain"/>
    <property type="match status" value="1"/>
</dbReference>
<accession>A0A0C1UQX0</accession>
<reference evidence="1" key="1">
    <citation type="submission" date="2014-11" db="EMBL/GenBank/DDBJ databases">
        <authorList>
            <person name="Malar M.C."/>
            <person name="Sen D."/>
            <person name="Tripathy S."/>
        </authorList>
    </citation>
    <scope>NUCLEOTIDE SEQUENCE</scope>
    <source>
        <strain evidence="1">BDU141951</strain>
    </source>
</reference>
<gene>
    <name evidence="1" type="ORF">QQ91_014230</name>
</gene>
<sequence length="280" mass="31544">MALESPSPHFTPTPEAVAYLQRVSRLAASGQKPSEAVDLRELETETLSWAFSALIGEQLKRLKISGENTGLDELIERASTFTARGDTDGDACFYYTLGTVYDYRYSLHHDPQDLVWAEAAYRRAADATSSPKIKLFAIEKAADSQYRLGIARTQDGAWYEGLAHLEASLHTYREAASRLGRADALQQMARTHYLMGNFDKSRLYFRDALRLYQAEANPLGEANCRTGLGRLLLRLNFVEDALAELRQACDLYRLLDQPTRLQEAQATYELAQKVKKKQPL</sequence>
<protein>
    <submittedName>
        <fullName evidence="1">Tetratricopeptide repeat protein</fullName>
    </submittedName>
</protein>
<reference evidence="1" key="3">
    <citation type="submission" date="2020-02" db="EMBL/GenBank/DDBJ databases">
        <authorList>
            <person name="Sarangi A.N."/>
            <person name="Ghosh S."/>
            <person name="Mukherjee M."/>
            <person name="Tripathy S."/>
        </authorList>
    </citation>
    <scope>NUCLEOTIDE SEQUENCE</scope>
    <source>
        <strain evidence="1">BDU141951</strain>
    </source>
</reference>
<comment type="caution">
    <text evidence="1">The sequence shown here is derived from an EMBL/GenBank/DDBJ whole genome shotgun (WGS) entry which is preliminary data.</text>
</comment>
<dbReference type="EMBL" id="JTHE02000003">
    <property type="protein sequence ID" value="NEV68268.1"/>
    <property type="molecule type" value="Genomic_DNA"/>
</dbReference>
<organism evidence="1">
    <name type="scientific">Lyngbya confervoides BDU141951</name>
    <dbReference type="NCBI Taxonomy" id="1574623"/>
    <lineage>
        <taxon>Bacteria</taxon>
        <taxon>Bacillati</taxon>
        <taxon>Cyanobacteriota</taxon>
        <taxon>Cyanophyceae</taxon>
        <taxon>Oscillatoriophycideae</taxon>
        <taxon>Oscillatoriales</taxon>
        <taxon>Microcoleaceae</taxon>
        <taxon>Lyngbya</taxon>
    </lineage>
</organism>
<dbReference type="InterPro" id="IPR011990">
    <property type="entry name" value="TPR-like_helical_dom_sf"/>
</dbReference>
<proteinExistence type="predicted"/>
<name>A0A0C1UQX0_9CYAN</name>
<evidence type="ECO:0000313" key="1">
    <source>
        <dbReference type="EMBL" id="NEV68268.1"/>
    </source>
</evidence>